<dbReference type="InterPro" id="IPR010987">
    <property type="entry name" value="Glutathione-S-Trfase_C-like"/>
</dbReference>
<proteinExistence type="predicted"/>
<evidence type="ECO:0000259" key="2">
    <source>
        <dbReference type="PROSITE" id="PS50404"/>
    </source>
</evidence>
<dbReference type="EMBL" id="JAHVJA010000009">
    <property type="protein sequence ID" value="MBY6141260.1"/>
    <property type="molecule type" value="Genomic_DNA"/>
</dbReference>
<feature type="region of interest" description="Disordered" evidence="1">
    <location>
        <begin position="196"/>
        <end position="218"/>
    </location>
</feature>
<evidence type="ECO:0000259" key="3">
    <source>
        <dbReference type="PROSITE" id="PS50405"/>
    </source>
</evidence>
<feature type="domain" description="GST C-terminal" evidence="3">
    <location>
        <begin position="87"/>
        <end position="210"/>
    </location>
</feature>
<protein>
    <submittedName>
        <fullName evidence="4">Glutathione S-transferase family protein</fullName>
    </submittedName>
</protein>
<comment type="caution">
    <text evidence="4">The sequence shown here is derived from an EMBL/GenBank/DDBJ whole genome shotgun (WGS) entry which is preliminary data.</text>
</comment>
<keyword evidence="5" id="KW-1185">Reference proteome</keyword>
<dbReference type="Gene3D" id="1.20.1050.10">
    <property type="match status" value="1"/>
</dbReference>
<dbReference type="PROSITE" id="PS50404">
    <property type="entry name" value="GST_NTER"/>
    <property type="match status" value="1"/>
</dbReference>
<accession>A0ABS7NJB6</accession>
<dbReference type="Proteomes" id="UP000766629">
    <property type="component" value="Unassembled WGS sequence"/>
</dbReference>
<name>A0ABS7NJB6_9RHOB</name>
<feature type="domain" description="GST N-terminal" evidence="2">
    <location>
        <begin position="3"/>
        <end position="84"/>
    </location>
</feature>
<evidence type="ECO:0000313" key="4">
    <source>
        <dbReference type="EMBL" id="MBY6141260.1"/>
    </source>
</evidence>
<dbReference type="InterPro" id="IPR004045">
    <property type="entry name" value="Glutathione_S-Trfase_N"/>
</dbReference>
<reference evidence="4 5" key="1">
    <citation type="submission" date="2021-06" db="EMBL/GenBank/DDBJ databases">
        <title>50 bacteria genomes isolated from Dapeng, Shenzhen, China.</title>
        <authorList>
            <person name="Zheng W."/>
            <person name="Yu S."/>
            <person name="Huang Y."/>
        </authorList>
    </citation>
    <scope>NUCLEOTIDE SEQUENCE [LARGE SCALE GENOMIC DNA]</scope>
    <source>
        <strain evidence="4 5">DP1N14-2</strain>
    </source>
</reference>
<dbReference type="PANTHER" id="PTHR44051:SF19">
    <property type="entry name" value="DISULFIDE-BOND OXIDOREDUCTASE YFCG"/>
    <property type="match status" value="1"/>
</dbReference>
<dbReference type="InterPro" id="IPR036249">
    <property type="entry name" value="Thioredoxin-like_sf"/>
</dbReference>
<organism evidence="4 5">
    <name type="scientific">Leisingera daeponensis</name>
    <dbReference type="NCBI Taxonomy" id="405746"/>
    <lineage>
        <taxon>Bacteria</taxon>
        <taxon>Pseudomonadati</taxon>
        <taxon>Pseudomonadota</taxon>
        <taxon>Alphaproteobacteria</taxon>
        <taxon>Rhodobacterales</taxon>
        <taxon>Roseobacteraceae</taxon>
        <taxon>Leisingera</taxon>
    </lineage>
</organism>
<evidence type="ECO:0000256" key="1">
    <source>
        <dbReference type="SAM" id="MobiDB-lite"/>
    </source>
</evidence>
<dbReference type="SFLD" id="SFLDG00358">
    <property type="entry name" value="Main_(cytGST)"/>
    <property type="match status" value="1"/>
</dbReference>
<dbReference type="Pfam" id="PF13409">
    <property type="entry name" value="GST_N_2"/>
    <property type="match status" value="1"/>
</dbReference>
<dbReference type="Gene3D" id="3.40.30.10">
    <property type="entry name" value="Glutaredoxin"/>
    <property type="match status" value="1"/>
</dbReference>
<dbReference type="SFLD" id="SFLDS00019">
    <property type="entry name" value="Glutathione_Transferase_(cytos"/>
    <property type="match status" value="1"/>
</dbReference>
<dbReference type="RefSeq" id="WP_222509335.1">
    <property type="nucleotide sequence ID" value="NZ_JAHVJA010000009.1"/>
</dbReference>
<dbReference type="PANTHER" id="PTHR44051">
    <property type="entry name" value="GLUTATHIONE S-TRANSFERASE-RELATED"/>
    <property type="match status" value="1"/>
</dbReference>
<dbReference type="SUPFAM" id="SSF47616">
    <property type="entry name" value="GST C-terminal domain-like"/>
    <property type="match status" value="1"/>
</dbReference>
<dbReference type="PROSITE" id="PS50405">
    <property type="entry name" value="GST_CTER"/>
    <property type="match status" value="1"/>
</dbReference>
<dbReference type="InterPro" id="IPR040079">
    <property type="entry name" value="Glutathione_S-Trfase"/>
</dbReference>
<gene>
    <name evidence="4" type="ORF">KUV26_17625</name>
</gene>
<sequence length="218" mass="24188">MTNLPILWGRGSSTNVQKVLWTCAELGIRLDHRPLAGEYGGNQSAWFLALNPNGTVPVWQEEDLVLFESQAIMRHLARRRGALYGSDTTAMAQVDCWLDWFALVFWPPVRMLFLDVVRDQKIAPDDPSASAALQKAATFTERAAGRIARSPYMAGPEFSLADITLTIGLNRMQGLSLGIPIPDPLRAWMEGQRRRPGFAFATKEEPDLPGHTGSKPNE</sequence>
<dbReference type="InterPro" id="IPR036282">
    <property type="entry name" value="Glutathione-S-Trfase_C_sf"/>
</dbReference>
<evidence type="ECO:0000313" key="5">
    <source>
        <dbReference type="Proteomes" id="UP000766629"/>
    </source>
</evidence>
<dbReference type="SUPFAM" id="SSF52833">
    <property type="entry name" value="Thioredoxin-like"/>
    <property type="match status" value="1"/>
</dbReference>